<dbReference type="InterPro" id="IPR001555">
    <property type="entry name" value="GART_AS"/>
</dbReference>
<comment type="function">
    <text evidence="6">Catalyzes the transfer of a formyl group from 10-formyltetrahydrofolate to 5-phospho-ribosyl-glycinamide (GAR), producing 5-phospho-ribosyl-N-formylglycinamide (FGAR) and tetrahydrofolate.</text>
</comment>
<evidence type="ECO:0000256" key="3">
    <source>
        <dbReference type="ARBA" id="ARBA00022755"/>
    </source>
</evidence>
<evidence type="ECO:0000256" key="6">
    <source>
        <dbReference type="HAMAP-Rule" id="MF_01930"/>
    </source>
</evidence>
<evidence type="ECO:0000313" key="8">
    <source>
        <dbReference type="EMBL" id="MBM0244778.1"/>
    </source>
</evidence>
<evidence type="ECO:0000256" key="2">
    <source>
        <dbReference type="ARBA" id="ARBA00022679"/>
    </source>
</evidence>
<dbReference type="HAMAP" id="MF_01930">
    <property type="entry name" value="PurN"/>
    <property type="match status" value="1"/>
</dbReference>
<feature type="binding site" evidence="6">
    <location>
        <position position="111"/>
    </location>
    <ligand>
        <name>(6R)-10-formyltetrahydrofolate</name>
        <dbReference type="ChEBI" id="CHEBI:195366"/>
    </ligand>
</feature>
<comment type="caution">
    <text evidence="6">Lacks conserved residue(s) required for the propagation of feature annotation.</text>
</comment>
<dbReference type="Gene3D" id="3.40.50.170">
    <property type="entry name" value="Formyl transferase, N-terminal domain"/>
    <property type="match status" value="1"/>
</dbReference>
<dbReference type="RefSeq" id="WP_200449232.1">
    <property type="nucleotide sequence ID" value="NZ_JAACBX020000002.1"/>
</dbReference>
<feature type="site" description="Raises pKa of active site His" evidence="6">
    <location>
        <position position="149"/>
    </location>
</feature>
<proteinExistence type="inferred from homology"/>
<reference evidence="8 9" key="1">
    <citation type="submission" date="2021-01" db="EMBL/GenBank/DDBJ databases">
        <title>Complete genome sequences of Corynebacterium macginleyi strains isolated from infectious keratitis.</title>
        <authorList>
            <person name="Sagerfors S."/>
            <person name="Poehlein A."/>
            <person name="Soderquist B."/>
            <person name="Bruggemann H."/>
        </authorList>
    </citation>
    <scope>NUCLEOTIDE SEQUENCE [LARGE SCALE GENOMIC DNA]</scope>
    <source>
        <strain evidence="8 9">12T220</strain>
    </source>
</reference>
<keyword evidence="3 6" id="KW-0658">Purine biosynthesis</keyword>
<gene>
    <name evidence="6" type="primary">purN</name>
    <name evidence="8" type="ORF">GWO63_011175</name>
</gene>
<dbReference type="GO" id="GO:0004644">
    <property type="term" value="F:phosphoribosylglycinamide formyltransferase activity"/>
    <property type="evidence" value="ECO:0007669"/>
    <property type="project" value="UniProtKB-EC"/>
</dbReference>
<dbReference type="EC" id="2.1.2.2" evidence="6"/>
<accession>A0ABS1Y8N5</accession>
<evidence type="ECO:0000256" key="1">
    <source>
        <dbReference type="ARBA" id="ARBA00005054"/>
    </source>
</evidence>
<name>A0ABS1Y8N5_9CORY</name>
<feature type="binding site" evidence="6">
    <location>
        <position position="69"/>
    </location>
    <ligand>
        <name>(6R)-10-formyltetrahydrofolate</name>
        <dbReference type="ChEBI" id="CHEBI:195366"/>
    </ligand>
</feature>
<comment type="pathway">
    <text evidence="1 6">Purine metabolism; IMP biosynthesis via de novo pathway; N(2)-formyl-N(1)-(5-phospho-D-ribosyl)glycinamide from N(1)-(5-phospho-D-ribosyl)glycinamide (10-formyl THF route): step 1/1.</text>
</comment>
<feature type="binding site" evidence="6">
    <location>
        <begin position="94"/>
        <end position="97"/>
    </location>
    <ligand>
        <name>(6R)-10-formyltetrahydrofolate</name>
        <dbReference type="ChEBI" id="CHEBI:195366"/>
    </ligand>
</feature>
<keyword evidence="2 6" id="KW-0808">Transferase</keyword>
<sequence length="202" mass="21798">MPPRATAATDRLRVVVLVSGTGSLLQAILDGQDEHYRVVKVVADKPCRGIARAREHDIDTEIVKMGADRGEWNICLADAVGTAQPDIVVSAGFMKILGEGFLRSFIGRTINTHPALLPAFKGAHGVRDALEYGVKITGSTVHYVDAGVDTGSIIAQRPVAVLADDDEGSLHERIKKVERELIVDVLRAAQPRGEELFIQLAD</sequence>
<dbReference type="InterPro" id="IPR002376">
    <property type="entry name" value="Formyl_transf_N"/>
</dbReference>
<evidence type="ECO:0000259" key="7">
    <source>
        <dbReference type="Pfam" id="PF00551"/>
    </source>
</evidence>
<dbReference type="InterPro" id="IPR036477">
    <property type="entry name" value="Formyl_transf_N_sf"/>
</dbReference>
<dbReference type="PANTHER" id="PTHR43369">
    <property type="entry name" value="PHOSPHORIBOSYLGLYCINAMIDE FORMYLTRANSFERASE"/>
    <property type="match status" value="1"/>
</dbReference>
<dbReference type="Proteomes" id="UP001518680">
    <property type="component" value="Unassembled WGS sequence"/>
</dbReference>
<keyword evidence="9" id="KW-1185">Reference proteome</keyword>
<dbReference type="PANTHER" id="PTHR43369:SF2">
    <property type="entry name" value="PHOSPHORIBOSYLGLYCINAMIDE FORMYLTRANSFERASE"/>
    <property type="match status" value="1"/>
</dbReference>
<comment type="caution">
    <text evidence="8">The sequence shown here is derived from an EMBL/GenBank/DDBJ whole genome shotgun (WGS) entry which is preliminary data.</text>
</comment>
<dbReference type="Pfam" id="PF00551">
    <property type="entry name" value="Formyl_trans_N"/>
    <property type="match status" value="1"/>
</dbReference>
<dbReference type="InterPro" id="IPR004607">
    <property type="entry name" value="GART"/>
</dbReference>
<evidence type="ECO:0000313" key="9">
    <source>
        <dbReference type="Proteomes" id="UP001518680"/>
    </source>
</evidence>
<dbReference type="CDD" id="cd08645">
    <property type="entry name" value="FMT_core_GART"/>
    <property type="match status" value="1"/>
</dbReference>
<comment type="similarity">
    <text evidence="4 6">Belongs to the GART family.</text>
</comment>
<dbReference type="SUPFAM" id="SSF53328">
    <property type="entry name" value="Formyltransferase"/>
    <property type="match status" value="1"/>
</dbReference>
<dbReference type="NCBIfam" id="TIGR00639">
    <property type="entry name" value="PurN"/>
    <property type="match status" value="1"/>
</dbReference>
<dbReference type="PROSITE" id="PS00373">
    <property type="entry name" value="GART"/>
    <property type="match status" value="1"/>
</dbReference>
<evidence type="ECO:0000256" key="5">
    <source>
        <dbReference type="ARBA" id="ARBA00047664"/>
    </source>
</evidence>
<evidence type="ECO:0000256" key="4">
    <source>
        <dbReference type="ARBA" id="ARBA00038440"/>
    </source>
</evidence>
<feature type="active site" description="Proton donor" evidence="6">
    <location>
        <position position="113"/>
    </location>
</feature>
<feature type="domain" description="Formyl transferase N-terminal" evidence="7">
    <location>
        <begin position="13"/>
        <end position="186"/>
    </location>
</feature>
<organism evidence="8 9">
    <name type="scientific">Corynebacterium macginleyi</name>
    <dbReference type="NCBI Taxonomy" id="38290"/>
    <lineage>
        <taxon>Bacteria</taxon>
        <taxon>Bacillati</taxon>
        <taxon>Actinomycetota</taxon>
        <taxon>Actinomycetes</taxon>
        <taxon>Mycobacteriales</taxon>
        <taxon>Corynebacteriaceae</taxon>
        <taxon>Corynebacterium</taxon>
    </lineage>
</organism>
<dbReference type="EMBL" id="JAACBX020000002">
    <property type="protein sequence ID" value="MBM0244778.1"/>
    <property type="molecule type" value="Genomic_DNA"/>
</dbReference>
<comment type="catalytic activity">
    <reaction evidence="5 6">
        <text>N(1)-(5-phospho-beta-D-ribosyl)glycinamide + (6R)-10-formyltetrahydrofolate = N(2)-formyl-N(1)-(5-phospho-beta-D-ribosyl)glycinamide + (6S)-5,6,7,8-tetrahydrofolate + H(+)</text>
        <dbReference type="Rhea" id="RHEA:15053"/>
        <dbReference type="ChEBI" id="CHEBI:15378"/>
        <dbReference type="ChEBI" id="CHEBI:57453"/>
        <dbReference type="ChEBI" id="CHEBI:143788"/>
        <dbReference type="ChEBI" id="CHEBI:147286"/>
        <dbReference type="ChEBI" id="CHEBI:195366"/>
        <dbReference type="EC" id="2.1.2.2"/>
    </reaction>
</comment>
<protein>
    <recommendedName>
        <fullName evidence="6">Phosphoribosylglycinamide formyltransferase</fullName>
        <ecNumber evidence="6">2.1.2.2</ecNumber>
    </recommendedName>
    <alternativeName>
        <fullName evidence="6">5'-phosphoribosylglycinamide transformylase</fullName>
    </alternativeName>
    <alternativeName>
        <fullName evidence="6">GAR transformylase</fullName>
        <shortName evidence="6">GART</shortName>
    </alternativeName>
</protein>